<feature type="compositionally biased region" description="Basic and acidic residues" evidence="1">
    <location>
        <begin position="165"/>
        <end position="175"/>
    </location>
</feature>
<feature type="compositionally biased region" description="Basic and acidic residues" evidence="1">
    <location>
        <begin position="189"/>
        <end position="199"/>
    </location>
</feature>
<feature type="region of interest" description="Disordered" evidence="1">
    <location>
        <begin position="102"/>
        <end position="208"/>
    </location>
</feature>
<protein>
    <submittedName>
        <fullName evidence="2">Replisome organizer</fullName>
    </submittedName>
</protein>
<sequence>MRIRSIKPEFWSSLDVAVLSDADRLLFIGLWSYVDDHGRGRDDVALIVAALFPHDMVANPRDTVAKVRDGLARLSEANLIHRYTVASRTYFLVTGWGKHQRVDKPKASRIPEPTEEENGTFPQNDANRETVATIRDTVATPRDTLAPGTGEQGNRGTGDIPPSRPPRDVADRDGTEVAPAALPAPKTAKRSDRATRLPDDWAPSPSLIDWTRTNAPDVQDSEVDRFRDYWHSAAGAKARKVDWDAVWRNWARRAQDDANARRSRQGYRNQAQIMADMRQQAAESTVTMQRASQGDALRLIAGGAS</sequence>
<evidence type="ECO:0000256" key="1">
    <source>
        <dbReference type="SAM" id="MobiDB-lite"/>
    </source>
</evidence>
<name>A0A8S5URU7_9CAUD</name>
<accession>A0A8S5URU7</accession>
<evidence type="ECO:0000313" key="2">
    <source>
        <dbReference type="EMBL" id="DAF97155.1"/>
    </source>
</evidence>
<organism evidence="2">
    <name type="scientific">Siphoviridae sp. ctksc2</name>
    <dbReference type="NCBI Taxonomy" id="2825645"/>
    <lineage>
        <taxon>Viruses</taxon>
        <taxon>Duplodnaviria</taxon>
        <taxon>Heunggongvirae</taxon>
        <taxon>Uroviricota</taxon>
        <taxon>Caudoviricetes</taxon>
    </lineage>
</organism>
<dbReference type="EMBL" id="BK016127">
    <property type="protein sequence ID" value="DAF97155.1"/>
    <property type="molecule type" value="Genomic_DNA"/>
</dbReference>
<reference evidence="2" key="1">
    <citation type="journal article" date="2021" name="Proc. Natl. Acad. Sci. U.S.A.">
        <title>A Catalog of Tens of Thousands of Viruses from Human Metagenomes Reveals Hidden Associations with Chronic Diseases.</title>
        <authorList>
            <person name="Tisza M.J."/>
            <person name="Buck C.B."/>
        </authorList>
    </citation>
    <scope>NUCLEOTIDE SEQUENCE</scope>
    <source>
        <strain evidence="2">Ctksc2</strain>
    </source>
</reference>
<proteinExistence type="predicted"/>